<dbReference type="InterPro" id="IPR015655">
    <property type="entry name" value="PP2C"/>
</dbReference>
<dbReference type="SUPFAM" id="SSF81606">
    <property type="entry name" value="PP2C-like"/>
    <property type="match status" value="1"/>
</dbReference>
<sequence length="888" mass="91543">MGGCAASTLRRIPAPPCDKDDAVPQGPKVFVLEVDATLSKVDTWHAAAAAHEDRIAALQSPAATDGEEHPQQPGEPSRVQQTGRPPRPPTAAAASSSSSKAAGTRARRLSLPGEPAAGNASGSGQAAAQVPAASATGSSAGGASAGPTSCASSSASGPAAPPVALSAQPALPEANPLPQRRVRFDDSPVKTHKLPEEEAEEEAEAAATPHEQPHLPPIRTGAEPAPALSVVQAPAQQGAPQRAGSPSKAIFDAALAARNGLPTLAAAAVAAAASGSPRKSAAALAVPMSDLFHSVASLSRAGKEPTHRKTNQDSCCAFSQYCRPTQALLAALDGHGPQGHAVSGFLKERLPQALAEALGEGAAVGSSGMPAACGSGGGDPANASFSSTARSSTGQQQQRGSPGKASGRTPRRTSSSGSAAGGSSDGPSTATALASTFLRLDADVRRELGMSANYSGSTAAVCMLQGRRLTTAWVGDSKAVLARQDPRGLRAIPLTRDHKPNHPDERARILGAGGRVQRLADARGQPVGPNRVWLADAWVPGLAMSRAIGDIVAHTVGVSSEPETSTVELCPQDKWLILATDGVWEFIDPQAAIDIVGGCKDAEEACRTLVDCAWAKWLQEEEGVVDDITVVAVKLNPVPQQLQPCPGSPSIAPPGPLQRHAAVQPPPRPAAAAAGNCVAVPARGGALGWTLAQLLALHVRARLQNASESSILASLWLLDSLHDSQHSSATAALTAYLQRLGAFCPLAVATLSLDWPASFCRMRAGLVAAQRDMLHRLNWRLHLDPVKDVLPCYRLLFPANQRAAAAAELAPACSQGACMHGACWRRHWAAAMQGLQFSVLEQAQLLRCGQPDPLCCEVTEPHGRPQPEGDAQPSPCSHRPAKHARTGL</sequence>
<feature type="compositionally biased region" description="Basic residues" evidence="1">
    <location>
        <begin position="879"/>
        <end position="888"/>
    </location>
</feature>
<evidence type="ECO:0000259" key="2">
    <source>
        <dbReference type="PROSITE" id="PS51746"/>
    </source>
</evidence>
<feature type="region of interest" description="Disordered" evidence="1">
    <location>
        <begin position="372"/>
        <end position="430"/>
    </location>
</feature>
<gene>
    <name evidence="3" type="ORF">C2E21_7935</name>
</gene>
<evidence type="ECO:0000313" key="4">
    <source>
        <dbReference type="Proteomes" id="UP000239899"/>
    </source>
</evidence>
<dbReference type="PANTHER" id="PTHR47992">
    <property type="entry name" value="PROTEIN PHOSPHATASE"/>
    <property type="match status" value="1"/>
</dbReference>
<feature type="compositionally biased region" description="Low complexity" evidence="1">
    <location>
        <begin position="386"/>
        <end position="418"/>
    </location>
</feature>
<feature type="compositionally biased region" description="Low complexity" evidence="1">
    <location>
        <begin position="145"/>
        <end position="167"/>
    </location>
</feature>
<name>A0A2P6TG58_CHLSO</name>
<dbReference type="InterPro" id="IPR036457">
    <property type="entry name" value="PPM-type-like_dom_sf"/>
</dbReference>
<feature type="compositionally biased region" description="Basic and acidic residues" evidence="1">
    <location>
        <begin position="182"/>
        <end position="196"/>
    </location>
</feature>
<evidence type="ECO:0000256" key="1">
    <source>
        <dbReference type="SAM" id="MobiDB-lite"/>
    </source>
</evidence>
<dbReference type="OrthoDB" id="10264738at2759"/>
<feature type="compositionally biased region" description="Low complexity" evidence="1">
    <location>
        <begin position="116"/>
        <end position="138"/>
    </location>
</feature>
<dbReference type="Proteomes" id="UP000239899">
    <property type="component" value="Unassembled WGS sequence"/>
</dbReference>
<dbReference type="Pfam" id="PF00481">
    <property type="entry name" value="PP2C"/>
    <property type="match status" value="1"/>
</dbReference>
<evidence type="ECO:0000313" key="3">
    <source>
        <dbReference type="EMBL" id="PRW33104.1"/>
    </source>
</evidence>
<feature type="region of interest" description="Disordered" evidence="1">
    <location>
        <begin position="1"/>
        <end position="24"/>
    </location>
</feature>
<dbReference type="CDD" id="cd00143">
    <property type="entry name" value="PP2Cc"/>
    <property type="match status" value="1"/>
</dbReference>
<dbReference type="SMART" id="SM00332">
    <property type="entry name" value="PP2Cc"/>
    <property type="match status" value="1"/>
</dbReference>
<reference evidence="3 4" key="1">
    <citation type="journal article" date="2018" name="Plant J.">
        <title>Genome sequences of Chlorella sorokiniana UTEX 1602 and Micractinium conductrix SAG 241.80: implications to maltose excretion by a green alga.</title>
        <authorList>
            <person name="Arriola M.B."/>
            <person name="Velmurugan N."/>
            <person name="Zhang Y."/>
            <person name="Plunkett M.H."/>
            <person name="Hondzo H."/>
            <person name="Barney B.M."/>
        </authorList>
    </citation>
    <scope>NUCLEOTIDE SEQUENCE [LARGE SCALE GENOMIC DNA]</scope>
    <source>
        <strain evidence="4">UTEX 1602</strain>
    </source>
</reference>
<dbReference type="Gene3D" id="3.60.40.10">
    <property type="entry name" value="PPM-type phosphatase domain"/>
    <property type="match status" value="1"/>
</dbReference>
<accession>A0A2P6TG58</accession>
<feature type="domain" description="PPM-type phosphatase" evidence="2">
    <location>
        <begin position="292"/>
        <end position="635"/>
    </location>
</feature>
<dbReference type="STRING" id="3076.A0A2P6TG58"/>
<feature type="compositionally biased region" description="Low complexity" evidence="1">
    <location>
        <begin position="232"/>
        <end position="244"/>
    </location>
</feature>
<proteinExistence type="predicted"/>
<dbReference type="PROSITE" id="PS51746">
    <property type="entry name" value="PPM_2"/>
    <property type="match status" value="1"/>
</dbReference>
<comment type="caution">
    <text evidence="3">The sequence shown here is derived from an EMBL/GenBank/DDBJ whole genome shotgun (WGS) entry which is preliminary data.</text>
</comment>
<feature type="region of interest" description="Disordered" evidence="1">
    <location>
        <begin position="859"/>
        <end position="888"/>
    </location>
</feature>
<dbReference type="AlphaFoldDB" id="A0A2P6TG58"/>
<organism evidence="3 4">
    <name type="scientific">Chlorella sorokiniana</name>
    <name type="common">Freshwater green alga</name>
    <dbReference type="NCBI Taxonomy" id="3076"/>
    <lineage>
        <taxon>Eukaryota</taxon>
        <taxon>Viridiplantae</taxon>
        <taxon>Chlorophyta</taxon>
        <taxon>core chlorophytes</taxon>
        <taxon>Trebouxiophyceae</taxon>
        <taxon>Chlorellales</taxon>
        <taxon>Chlorellaceae</taxon>
        <taxon>Chlorella clade</taxon>
        <taxon>Chlorella</taxon>
    </lineage>
</organism>
<feature type="region of interest" description="Disordered" evidence="1">
    <location>
        <begin position="52"/>
        <end position="245"/>
    </location>
</feature>
<keyword evidence="4" id="KW-1185">Reference proteome</keyword>
<dbReference type="InterPro" id="IPR001932">
    <property type="entry name" value="PPM-type_phosphatase-like_dom"/>
</dbReference>
<dbReference type="GO" id="GO:0004722">
    <property type="term" value="F:protein serine/threonine phosphatase activity"/>
    <property type="evidence" value="ECO:0007669"/>
    <property type="project" value="InterPro"/>
</dbReference>
<dbReference type="EMBL" id="LHPG02000017">
    <property type="protein sequence ID" value="PRW33104.1"/>
    <property type="molecule type" value="Genomic_DNA"/>
</dbReference>
<feature type="compositionally biased region" description="Low complexity" evidence="1">
    <location>
        <begin position="90"/>
        <end position="104"/>
    </location>
</feature>
<protein>
    <submittedName>
        <fullName evidence="3">Phosphatase 2C containing</fullName>
    </submittedName>
</protein>